<dbReference type="InterPro" id="IPR050407">
    <property type="entry name" value="Geranylgeranyl_reductase"/>
</dbReference>
<dbReference type="PRINTS" id="PR00420">
    <property type="entry name" value="RNGMNOXGNASE"/>
</dbReference>
<reference evidence="2 3" key="1">
    <citation type="journal article" date="2016" name="Genome Announc.">
        <title>First Complete Genome Sequence of a Subdivision 6 Acidobacterium Strain.</title>
        <authorList>
            <person name="Huang S."/>
            <person name="Vieira S."/>
            <person name="Bunk B."/>
            <person name="Riedel T."/>
            <person name="Sproer C."/>
            <person name="Overmann J."/>
        </authorList>
    </citation>
    <scope>NUCLEOTIDE SEQUENCE [LARGE SCALE GENOMIC DNA]</scope>
    <source>
        <strain evidence="3">DSM 100886 HEG_-6_39</strain>
    </source>
</reference>
<dbReference type="OrthoDB" id="9806565at2"/>
<protein>
    <submittedName>
        <fullName evidence="2">2-octaprenyl-6-methoxyphenyl hydroxylase</fullName>
    </submittedName>
</protein>
<reference evidence="3" key="2">
    <citation type="submission" date="2016-04" db="EMBL/GenBank/DDBJ databases">
        <title>First Complete Genome Sequence of a Subdivision 6 Acidobacterium.</title>
        <authorList>
            <person name="Huang S."/>
            <person name="Vieira S."/>
            <person name="Bunk B."/>
            <person name="Riedel T."/>
            <person name="Sproeer C."/>
            <person name="Overmann J."/>
        </authorList>
    </citation>
    <scope>NUCLEOTIDE SEQUENCE [LARGE SCALE GENOMIC DNA]</scope>
    <source>
        <strain evidence="3">DSM 100886 HEG_-6_39</strain>
    </source>
</reference>
<dbReference type="Gene3D" id="3.50.50.60">
    <property type="entry name" value="FAD/NAD(P)-binding domain"/>
    <property type="match status" value="1"/>
</dbReference>
<organism evidence="2 3">
    <name type="scientific">Luteitalea pratensis</name>
    <dbReference type="NCBI Taxonomy" id="1855912"/>
    <lineage>
        <taxon>Bacteria</taxon>
        <taxon>Pseudomonadati</taxon>
        <taxon>Acidobacteriota</taxon>
        <taxon>Vicinamibacteria</taxon>
        <taxon>Vicinamibacterales</taxon>
        <taxon>Vicinamibacteraceae</taxon>
        <taxon>Luteitalea</taxon>
    </lineage>
</organism>
<dbReference type="Pfam" id="PF01494">
    <property type="entry name" value="FAD_binding_3"/>
    <property type="match status" value="1"/>
</dbReference>
<evidence type="ECO:0000313" key="2">
    <source>
        <dbReference type="EMBL" id="AMY09804.1"/>
    </source>
</evidence>
<dbReference type="PANTHER" id="PTHR42685:SF22">
    <property type="entry name" value="CONDITIONED MEDIUM FACTOR RECEPTOR 1"/>
    <property type="match status" value="1"/>
</dbReference>
<gene>
    <name evidence="2" type="ORF">LuPra_03030</name>
</gene>
<sequence>MVMPDVVISGGGPAGAFAAIRLARGGARVILLDRDNFPRHKLCGDTLNPGGVALLRSAGLAGPIEAQGLPLDGMVVTGVTGVCIRGTYGHGLVGRAWTRRHLDTQLLEAAARAGVDVRTPVRVLAPLRGDHGRVEGVRVRLASGRDERMPARWTIAADGRRSPLALALGLIAHPVRPRRWAIGTYAEGVDRLGAFGEMHVRAGHYIGVAPTVEGLANLCLVTSSRERMPDPGARLWDVVRRDPLLRDRCMHARQVAGVVTLGPLAVDARAVGMPGLLLAGDAAGFVDPMTGDGIHIALRGGLLAAEVLLEALACDDAAVVARLSHARRVAFGAKLRFNRVLRTLVGWPMGVRLGAVGASLAPAVLRHVIATAGDAVLDRRVASAA</sequence>
<dbReference type="Proteomes" id="UP000076079">
    <property type="component" value="Chromosome"/>
</dbReference>
<dbReference type="SUPFAM" id="SSF51905">
    <property type="entry name" value="FAD/NAD(P)-binding domain"/>
    <property type="match status" value="1"/>
</dbReference>
<accession>A0A143PPQ3</accession>
<dbReference type="KEGG" id="abac:LuPra_03030"/>
<dbReference type="STRING" id="1855912.LuPra_03030"/>
<evidence type="ECO:0000313" key="3">
    <source>
        <dbReference type="Proteomes" id="UP000076079"/>
    </source>
</evidence>
<evidence type="ECO:0000259" key="1">
    <source>
        <dbReference type="Pfam" id="PF01494"/>
    </source>
</evidence>
<dbReference type="RefSeq" id="WP_157899224.1">
    <property type="nucleotide sequence ID" value="NZ_CP015136.1"/>
</dbReference>
<feature type="domain" description="FAD-binding" evidence="1">
    <location>
        <begin position="5"/>
        <end position="312"/>
    </location>
</feature>
<dbReference type="PANTHER" id="PTHR42685">
    <property type="entry name" value="GERANYLGERANYL DIPHOSPHATE REDUCTASE"/>
    <property type="match status" value="1"/>
</dbReference>
<dbReference type="GO" id="GO:0071949">
    <property type="term" value="F:FAD binding"/>
    <property type="evidence" value="ECO:0007669"/>
    <property type="project" value="InterPro"/>
</dbReference>
<proteinExistence type="predicted"/>
<dbReference type="AlphaFoldDB" id="A0A143PPQ3"/>
<dbReference type="EMBL" id="CP015136">
    <property type="protein sequence ID" value="AMY09804.1"/>
    <property type="molecule type" value="Genomic_DNA"/>
</dbReference>
<dbReference type="InterPro" id="IPR002938">
    <property type="entry name" value="FAD-bd"/>
</dbReference>
<keyword evidence="3" id="KW-1185">Reference proteome</keyword>
<dbReference type="InterPro" id="IPR036188">
    <property type="entry name" value="FAD/NAD-bd_sf"/>
</dbReference>
<name>A0A143PPQ3_LUTPR</name>